<dbReference type="SUPFAM" id="SSF52467">
    <property type="entry name" value="DHS-like NAD/FAD-binding domain"/>
    <property type="match status" value="1"/>
</dbReference>
<dbReference type="eggNOG" id="COG0028">
    <property type="taxonomic scope" value="Bacteria"/>
</dbReference>
<evidence type="ECO:0000313" key="8">
    <source>
        <dbReference type="Proteomes" id="UP000001424"/>
    </source>
</evidence>
<dbReference type="InterPro" id="IPR012000">
    <property type="entry name" value="Thiamin_PyroP_enz_cen_dom"/>
</dbReference>
<dbReference type="Gene3D" id="3.40.50.970">
    <property type="match status" value="2"/>
</dbReference>
<dbReference type="HOGENOM" id="CLU_013748_1_3_4"/>
<dbReference type="CDD" id="cd02002">
    <property type="entry name" value="TPP_BFDC"/>
    <property type="match status" value="1"/>
</dbReference>
<dbReference type="AlphaFoldDB" id="Q7NTF5"/>
<dbReference type="Pfam" id="PF02775">
    <property type="entry name" value="TPP_enzyme_C"/>
    <property type="match status" value="1"/>
</dbReference>
<dbReference type="GO" id="GO:0009097">
    <property type="term" value="P:isoleucine biosynthetic process"/>
    <property type="evidence" value="ECO:0007669"/>
    <property type="project" value="TreeGrafter"/>
</dbReference>
<dbReference type="CDD" id="cd07035">
    <property type="entry name" value="TPP_PYR_POX_like"/>
    <property type="match status" value="1"/>
</dbReference>
<evidence type="ECO:0000313" key="7">
    <source>
        <dbReference type="EMBL" id="AAQ60769.1"/>
    </source>
</evidence>
<dbReference type="OrthoDB" id="2254214at2"/>
<reference evidence="7 8" key="1">
    <citation type="journal article" date="2003" name="Proc. Natl. Acad. Sci. U.S.A.">
        <title>The complete genome sequence of Chromobacterium violaceum reveals remarkable and exploitable bacterial adaptability.</title>
        <authorList>
            <person name="Vasconcelos A.T.R."/>
            <person name="de Almeida D.F."/>
            <person name="Almeida F.C."/>
            <person name="de Almeida L.G.P."/>
            <person name="de Almeida R."/>
            <person name="Goncalves J.A.A."/>
            <person name="Andrade E.M."/>
            <person name="Antonio R.V."/>
            <person name="Araripe J."/>
            <person name="de Araujo M.F.F."/>
            <person name="Filho S.A."/>
            <person name="Azevedo V."/>
            <person name="Batista A.J."/>
            <person name="Bataus L.A.M."/>
            <person name="Batista J.S."/>
            <person name="Belo A."/>
            <person name="vander Berg C."/>
            <person name="Blamey J."/>
            <person name="Bogo M."/>
            <person name="Bonato S."/>
            <person name="Bordignon J."/>
            <person name="Brito C.A."/>
            <person name="Brocchi M."/>
            <person name="Burity H.A."/>
            <person name="Camargo A.A."/>
            <person name="Cardoso D.D.P."/>
            <person name="Carneiro N.P."/>
            <person name="Carraro D.M."/>
            <person name="Carvalho C.M.B."/>
            <person name="Cascardo J.C.M."/>
            <person name="Cavada B.S."/>
            <person name="Chueire L.M.O."/>
            <person name="Pasa T.B.C."/>
            <person name="Duran N."/>
            <person name="Fagundes N."/>
            <person name="Falcao C.L."/>
            <person name="Fantinatti F."/>
            <person name="Farias I.P."/>
            <person name="Felipe M.S.S."/>
            <person name="Ferrari L.P."/>
            <person name="Ferro J.A."/>
            <person name="Ferro M.I.T."/>
            <person name="Franco G.R."/>
            <person name="Freitas N.S.A."/>
            <person name="Furlan L.R."/>
            <person name="Gazzinelli R.T."/>
            <person name="Gomes E.A."/>
            <person name="Goncalves P.R."/>
            <person name="Grangeiro T.B."/>
            <person name="Grattapaglia D."/>
            <person name="Grisard E.C."/>
            <person name="Guimaraes C.T."/>
            <person name="Hanna E.S."/>
            <person name="Hungria M."/>
            <person name="Jardim S.N."/>
            <person name="Laurino J."/>
            <person name="Leoi L.C.T."/>
            <person name="Fassarella L."/>
            <person name="Lima A."/>
            <person name="Loureiro M.F."/>
            <person name="Lyra M.C.P."/>
            <person name="Macedo M."/>
            <person name="Madeira H.M.F."/>
            <person name="Manfio G.P."/>
            <person name="Maranhao A.Q."/>
            <person name="Martins W.S."/>
            <person name="di Mauro S.M.Z."/>
            <person name="de Medeiros S.R.B."/>
            <person name="Meissner R.D.V."/>
            <person name="Menck C.F.M."/>
            <person name="Moreira M.A.M."/>
            <person name="Nascimento F.F."/>
            <person name="Nicolas M.F."/>
            <person name="Oliveira J.G."/>
            <person name="Oliveira S.C."/>
            <person name="Paixao R.F.C."/>
            <person name="Parente J.A."/>
            <person name="Pedrosa F.O."/>
            <person name="Pena S.J.D."/>
            <person name="Perreira J.O."/>
            <person name="Perreira M."/>
            <person name="Pinto L.S.R.C."/>
            <person name="Pinto L.S."/>
            <person name="Porto J.I.R."/>
            <person name="Potrich D.P."/>
            <person name="Neto C.E.R."/>
            <person name="Reis A.M.M."/>
            <person name="Rigo L.U."/>
            <person name="Rondinelli E."/>
            <person name="dos Santos E.B.P."/>
            <person name="Santos F.R."/>
            <person name="Schneider M.P.C."/>
            <person name="Seuanez H.N."/>
            <person name="Silva A.M.R."/>
            <person name="da Silva A.L.C."/>
            <person name="Silva D.W."/>
            <person name="Silva R."/>
            <person name="Simoes I.C."/>
            <person name="Simon D."/>
            <person name="Soares C.M.A."/>
            <person name="Soares R.B.A."/>
            <person name="Souza E.M."/>
            <person name="Souza K.R.L."/>
            <person name="Souza R.C."/>
            <person name="Steffens M.B.R."/>
            <person name="Steindel M."/>
            <person name="Teixeira S.R."/>
            <person name="Urmenyi T."/>
            <person name="Vettore A."/>
            <person name="Wassem R."/>
            <person name="Zaha A."/>
            <person name="Simpson A.J.G."/>
        </authorList>
    </citation>
    <scope>NUCLEOTIDE SEQUENCE [LARGE SCALE GENOMIC DNA]</scope>
    <source>
        <strain evidence="8">ATCC 12472 / DSM 30191 / JCM 1249 / NBRC 12614 / NCIMB 9131 / NCTC 9757</strain>
    </source>
</reference>
<dbReference type="KEGG" id="cvi:CV_3101"/>
<dbReference type="EMBL" id="AE016825">
    <property type="protein sequence ID" value="AAQ60769.1"/>
    <property type="molecule type" value="Genomic_DNA"/>
</dbReference>
<evidence type="ECO:0000256" key="1">
    <source>
        <dbReference type="ARBA" id="ARBA00007812"/>
    </source>
</evidence>
<dbReference type="InterPro" id="IPR029061">
    <property type="entry name" value="THDP-binding"/>
</dbReference>
<feature type="domain" description="Thiamine pyrophosphate enzyme TPP-binding" evidence="5">
    <location>
        <begin position="438"/>
        <end position="576"/>
    </location>
</feature>
<dbReference type="Pfam" id="PF02776">
    <property type="entry name" value="TPP_enzyme_N"/>
    <property type="match status" value="1"/>
</dbReference>
<dbReference type="Pfam" id="PF00205">
    <property type="entry name" value="TPP_enzyme_M"/>
    <property type="match status" value="1"/>
</dbReference>
<accession>Q7NTF5</accession>
<dbReference type="GO" id="GO:0050695">
    <property type="term" value="F:benzoylformate decarboxylase activity"/>
    <property type="evidence" value="ECO:0007669"/>
    <property type="project" value="UniProtKB-EC"/>
</dbReference>
<dbReference type="PANTHER" id="PTHR18968:SF13">
    <property type="entry name" value="ACETOLACTATE SYNTHASE CATALYTIC SUBUNIT, MITOCHONDRIAL"/>
    <property type="match status" value="1"/>
</dbReference>
<gene>
    <name evidence="7" type="primary">mdlC</name>
    <name evidence="7" type="ordered locus">CV_3101</name>
</gene>
<comment type="similarity">
    <text evidence="1 3">Belongs to the TPP enzyme family.</text>
</comment>
<keyword evidence="2 3" id="KW-0786">Thiamine pyrophosphate</keyword>
<evidence type="ECO:0000259" key="6">
    <source>
        <dbReference type="Pfam" id="PF02776"/>
    </source>
</evidence>
<dbReference type="GO" id="GO:0009099">
    <property type="term" value="P:L-valine biosynthetic process"/>
    <property type="evidence" value="ECO:0007669"/>
    <property type="project" value="TreeGrafter"/>
</dbReference>
<dbReference type="EC" id="4.1.1.7" evidence="7"/>
<evidence type="ECO:0000256" key="3">
    <source>
        <dbReference type="RuleBase" id="RU362132"/>
    </source>
</evidence>
<dbReference type="InterPro" id="IPR012001">
    <property type="entry name" value="Thiamin_PyroP_enz_TPP-bd_dom"/>
</dbReference>
<dbReference type="Gene3D" id="3.40.50.1220">
    <property type="entry name" value="TPP-binding domain"/>
    <property type="match status" value="1"/>
</dbReference>
<dbReference type="RefSeq" id="WP_011136648.1">
    <property type="nucleotide sequence ID" value="NC_005085.1"/>
</dbReference>
<dbReference type="GO" id="GO:0030976">
    <property type="term" value="F:thiamine pyrophosphate binding"/>
    <property type="evidence" value="ECO:0007669"/>
    <property type="project" value="InterPro"/>
</dbReference>
<dbReference type="PANTHER" id="PTHR18968">
    <property type="entry name" value="THIAMINE PYROPHOSPHATE ENZYMES"/>
    <property type="match status" value="1"/>
</dbReference>
<dbReference type="Proteomes" id="UP000001424">
    <property type="component" value="Chromosome"/>
</dbReference>
<protein>
    <submittedName>
        <fullName evidence="7">Benzoylformate decarboxylase</fullName>
        <ecNumber evidence="7">4.1.1.7</ecNumber>
    </submittedName>
</protein>
<keyword evidence="7" id="KW-0456">Lyase</keyword>
<organism evidence="7 8">
    <name type="scientific">Chromobacterium violaceum (strain ATCC 12472 / DSM 30191 / JCM 1249 / CCUG 213 / NBRC 12614 / NCIMB 9131 / NCTC 9757 / MK)</name>
    <dbReference type="NCBI Taxonomy" id="243365"/>
    <lineage>
        <taxon>Bacteria</taxon>
        <taxon>Pseudomonadati</taxon>
        <taxon>Pseudomonadota</taxon>
        <taxon>Betaproteobacteria</taxon>
        <taxon>Neisseriales</taxon>
        <taxon>Chromobacteriaceae</taxon>
        <taxon>Chromobacterium</taxon>
    </lineage>
</organism>
<name>Q7NTF5_CHRVO</name>
<dbReference type="InterPro" id="IPR011766">
    <property type="entry name" value="TPP_enzyme_TPP-bd"/>
</dbReference>
<feature type="domain" description="Thiamine pyrophosphate enzyme N-terminal TPP-binding" evidence="6">
    <location>
        <begin position="13"/>
        <end position="118"/>
    </location>
</feature>
<sequence length="638" mass="70737">MSVDEAGGQKRWARDYVFDILSQLGIHRIFGVPGTNEIPIIDGTSYPENQVEYIECLHENIAIGAAMGSARMTGKPGVLVVHVTPGIAHAIGNLFNAWRSQAPLVVLCCQQQNELVTQEPLLASNLVDLARQYTKWAHEVRTEQEFPMVLQRAFKEAMAPPNGPVFVAIPWEFTMRRIGDDDRIKGVTRISPHFTADRRAIDQAAQLLREARNPIIVTGDAAGYAEAWPELQRMAELLGAPVLQQTFSSLANFPNNDYHWQGELPGSQSGVQQVFAGHDVAFLCGFSNQAQITVYKYSDGPLIPPDVTQVYLSNHTWDIGKNYYGEAALFGDLKATLPLINQLIGDQPSPAAAARNAKLKEMAAQRKVAWDAYLREAMHQNEIWAVVIADALRKEIGERKLEKQFVYVHEAVSDPAPFQYLLPFTDEAAAPISYYCVGGGSLGWSMPATLGIKLEPSGCQDINTRFVVAATGDGSSLFYPQTWWTAQHRQLGVLYIIITNNHEYHTLQMGLTQVEAMYGEAPGYEWTARTQDPEYLRIHRPKPDFVTLAKAFGGMEGEIVRHPEDVRAAVRRGIDHALSGHAYVLDMHTVGLDQPPPTPEDANARYDKQPRLDCFHFGADAQQRNDGAGLPGNVPVIF</sequence>
<dbReference type="GO" id="GO:0000287">
    <property type="term" value="F:magnesium ion binding"/>
    <property type="evidence" value="ECO:0007669"/>
    <property type="project" value="InterPro"/>
</dbReference>
<dbReference type="InterPro" id="IPR045229">
    <property type="entry name" value="TPP_enz"/>
</dbReference>
<dbReference type="STRING" id="243365.CV_3101"/>
<keyword evidence="8" id="KW-1185">Reference proteome</keyword>
<dbReference type="GO" id="GO:0005948">
    <property type="term" value="C:acetolactate synthase complex"/>
    <property type="evidence" value="ECO:0007669"/>
    <property type="project" value="TreeGrafter"/>
</dbReference>
<proteinExistence type="inferred from homology"/>
<evidence type="ECO:0000259" key="5">
    <source>
        <dbReference type="Pfam" id="PF02775"/>
    </source>
</evidence>
<evidence type="ECO:0000259" key="4">
    <source>
        <dbReference type="Pfam" id="PF00205"/>
    </source>
</evidence>
<dbReference type="SUPFAM" id="SSF52518">
    <property type="entry name" value="Thiamin diphosphate-binding fold (THDP-binding)"/>
    <property type="match status" value="2"/>
</dbReference>
<evidence type="ECO:0000256" key="2">
    <source>
        <dbReference type="ARBA" id="ARBA00023052"/>
    </source>
</evidence>
<dbReference type="GO" id="GO:0050660">
    <property type="term" value="F:flavin adenine dinucleotide binding"/>
    <property type="evidence" value="ECO:0007669"/>
    <property type="project" value="TreeGrafter"/>
</dbReference>
<dbReference type="GO" id="GO:0003984">
    <property type="term" value="F:acetolactate synthase activity"/>
    <property type="evidence" value="ECO:0007669"/>
    <property type="project" value="TreeGrafter"/>
</dbReference>
<feature type="domain" description="Thiamine pyrophosphate enzyme central" evidence="4">
    <location>
        <begin position="201"/>
        <end position="337"/>
    </location>
</feature>
<dbReference type="InterPro" id="IPR029035">
    <property type="entry name" value="DHS-like_NAD/FAD-binding_dom"/>
</dbReference>